<protein>
    <submittedName>
        <fullName evidence="1">Uncharacterized protein</fullName>
    </submittedName>
</protein>
<feature type="non-terminal residue" evidence="1">
    <location>
        <position position="51"/>
    </location>
</feature>
<gene>
    <name evidence="1" type="primary">ORF12444</name>
</gene>
<accession>A0A0B6Y5H4</accession>
<reference evidence="1" key="1">
    <citation type="submission" date="2014-12" db="EMBL/GenBank/DDBJ databases">
        <title>Insight into the proteome of Arion vulgaris.</title>
        <authorList>
            <person name="Aradska J."/>
            <person name="Bulat T."/>
            <person name="Smidak R."/>
            <person name="Sarate P."/>
            <person name="Gangsoo J."/>
            <person name="Sialana F."/>
            <person name="Bilban M."/>
            <person name="Lubec G."/>
        </authorList>
    </citation>
    <scope>NUCLEOTIDE SEQUENCE</scope>
    <source>
        <tissue evidence="1">Skin</tissue>
    </source>
</reference>
<dbReference type="EMBL" id="HACG01004221">
    <property type="protein sequence ID" value="CEK51086.1"/>
    <property type="molecule type" value="Transcribed_RNA"/>
</dbReference>
<evidence type="ECO:0000313" key="1">
    <source>
        <dbReference type="EMBL" id="CEK51086.1"/>
    </source>
</evidence>
<proteinExistence type="predicted"/>
<organism evidence="1">
    <name type="scientific">Arion vulgaris</name>
    <dbReference type="NCBI Taxonomy" id="1028688"/>
    <lineage>
        <taxon>Eukaryota</taxon>
        <taxon>Metazoa</taxon>
        <taxon>Spiralia</taxon>
        <taxon>Lophotrochozoa</taxon>
        <taxon>Mollusca</taxon>
        <taxon>Gastropoda</taxon>
        <taxon>Heterobranchia</taxon>
        <taxon>Euthyneura</taxon>
        <taxon>Panpulmonata</taxon>
        <taxon>Eupulmonata</taxon>
        <taxon>Stylommatophora</taxon>
        <taxon>Helicina</taxon>
        <taxon>Arionoidea</taxon>
        <taxon>Arionidae</taxon>
        <taxon>Arion</taxon>
    </lineage>
</organism>
<sequence>MLKWPEKQYMSEVLKHIVIKRSSCGCHQTIKYIDGNVDELDHNPRMSTLFG</sequence>
<name>A0A0B6Y5H4_9EUPU</name>
<dbReference type="AlphaFoldDB" id="A0A0B6Y5H4"/>